<gene>
    <name evidence="7" type="ORF">PR048_022399</name>
</gene>
<dbReference type="PANTHER" id="PTHR10963:SF60">
    <property type="entry name" value="GRAM-NEGATIVE BACTERIA-BINDING PROTEIN 1-RELATED"/>
    <property type="match status" value="1"/>
</dbReference>
<dbReference type="InterPro" id="IPR043030">
    <property type="entry name" value="BGBP_N_sf"/>
</dbReference>
<evidence type="ECO:0000313" key="8">
    <source>
        <dbReference type="Proteomes" id="UP001159363"/>
    </source>
</evidence>
<dbReference type="Gene3D" id="2.60.120.200">
    <property type="match status" value="1"/>
</dbReference>
<comment type="similarity">
    <text evidence="1">Belongs to the insect beta-1,3-glucan binding protein family.</text>
</comment>
<proteinExistence type="inferred from homology"/>
<evidence type="ECO:0000313" key="7">
    <source>
        <dbReference type="EMBL" id="KAJ8877940.1"/>
    </source>
</evidence>
<dbReference type="InterPro" id="IPR050546">
    <property type="entry name" value="Glycosyl_Hydrlase_16"/>
</dbReference>
<accession>A0ABQ9H0Y5</accession>
<dbReference type="PANTHER" id="PTHR10963">
    <property type="entry name" value="GLYCOSYL HYDROLASE-RELATED"/>
    <property type="match status" value="1"/>
</dbReference>
<dbReference type="PROSITE" id="PS51969">
    <property type="entry name" value="CBM39"/>
    <property type="match status" value="1"/>
</dbReference>
<dbReference type="Gene3D" id="2.60.40.2140">
    <property type="entry name" value="Beta-1,3-glucan-recognition protein, N-terminal domain"/>
    <property type="match status" value="1"/>
</dbReference>
<dbReference type="EMBL" id="JARBHB010000008">
    <property type="protein sequence ID" value="KAJ8877940.1"/>
    <property type="molecule type" value="Genomic_DNA"/>
</dbReference>
<comment type="caution">
    <text evidence="7">The sequence shown here is derived from an EMBL/GenBank/DDBJ whole genome shotgun (WGS) entry which is preliminary data.</text>
</comment>
<sequence length="379" mass="42184">MDQQDDDEPGVQLFAFHGNVNKPMEGLEGGHLSRDILKPKEGRWVFEDPRVRLKLNDTIYYWLYVQVDGLGYRRDDQKWVVTKLVDAANPPAPGPGPTPGPTPGPAPVECGTTTTTVNGQTSCRGQLLFEDNFDNLDLSKWGYDVRIAGSPEYEFVTYARNAENSFTKNGILHIKPTLLADTKDITKDSLQLDGCTGLSGSGECTKKAVAWDILPPVMSARLRSKDSFSFRYGRIEVRAKLPSGDWIFPELWLEPKENAYGSEYASGQVRLALSRGNRDLKRQGVSPGSVDLGSTRLETGCVLGLNSKVRKELGSWYKQSAGWCDNFHVYSMEWTPGESLPLPGRKPRSLEPLEVESATASVRHARVLHSWRAPELRTL</sequence>
<keyword evidence="3" id="KW-0391">Immunity</keyword>
<dbReference type="Proteomes" id="UP001159363">
    <property type="component" value="Chromosome 7"/>
</dbReference>
<feature type="domain" description="GH16" evidence="5">
    <location>
        <begin position="85"/>
        <end position="379"/>
    </location>
</feature>
<dbReference type="SUPFAM" id="SSF49899">
    <property type="entry name" value="Concanavalin A-like lectins/glucanases"/>
    <property type="match status" value="1"/>
</dbReference>
<feature type="compositionally biased region" description="Pro residues" evidence="4">
    <location>
        <begin position="90"/>
        <end position="106"/>
    </location>
</feature>
<dbReference type="InterPro" id="IPR000757">
    <property type="entry name" value="Beta-glucanase-like"/>
</dbReference>
<evidence type="ECO:0000259" key="6">
    <source>
        <dbReference type="PROSITE" id="PS51969"/>
    </source>
</evidence>
<dbReference type="PROSITE" id="PS51762">
    <property type="entry name" value="GH16_2"/>
    <property type="match status" value="1"/>
</dbReference>
<evidence type="ECO:0000256" key="1">
    <source>
        <dbReference type="ARBA" id="ARBA00008781"/>
    </source>
</evidence>
<evidence type="ECO:0000256" key="4">
    <source>
        <dbReference type="SAM" id="MobiDB-lite"/>
    </source>
</evidence>
<reference evidence="7 8" key="1">
    <citation type="submission" date="2023-02" db="EMBL/GenBank/DDBJ databases">
        <title>LHISI_Scaffold_Assembly.</title>
        <authorList>
            <person name="Stuart O.P."/>
            <person name="Cleave R."/>
            <person name="Magrath M.J.L."/>
            <person name="Mikheyev A.S."/>
        </authorList>
    </citation>
    <scope>NUCLEOTIDE SEQUENCE [LARGE SCALE GENOMIC DNA]</scope>
    <source>
        <strain evidence="7">Daus_M_001</strain>
        <tissue evidence="7">Leg muscle</tissue>
    </source>
</reference>
<protein>
    <submittedName>
        <fullName evidence="7">Uncharacterized protein</fullName>
    </submittedName>
</protein>
<evidence type="ECO:0000259" key="5">
    <source>
        <dbReference type="PROSITE" id="PS51762"/>
    </source>
</evidence>
<dbReference type="InterPro" id="IPR031756">
    <property type="entry name" value="BGBP_N"/>
</dbReference>
<keyword evidence="8" id="KW-1185">Reference proteome</keyword>
<organism evidence="7 8">
    <name type="scientific">Dryococelus australis</name>
    <dbReference type="NCBI Taxonomy" id="614101"/>
    <lineage>
        <taxon>Eukaryota</taxon>
        <taxon>Metazoa</taxon>
        <taxon>Ecdysozoa</taxon>
        <taxon>Arthropoda</taxon>
        <taxon>Hexapoda</taxon>
        <taxon>Insecta</taxon>
        <taxon>Pterygota</taxon>
        <taxon>Neoptera</taxon>
        <taxon>Polyneoptera</taxon>
        <taxon>Phasmatodea</taxon>
        <taxon>Verophasmatodea</taxon>
        <taxon>Anareolatae</taxon>
        <taxon>Phasmatidae</taxon>
        <taxon>Eurycanthinae</taxon>
        <taxon>Dryococelus</taxon>
    </lineage>
</organism>
<feature type="region of interest" description="Disordered" evidence="4">
    <location>
        <begin position="88"/>
        <end position="108"/>
    </location>
</feature>
<name>A0ABQ9H0Y5_9NEOP</name>
<evidence type="ECO:0000256" key="3">
    <source>
        <dbReference type="ARBA" id="ARBA00022859"/>
    </source>
</evidence>
<dbReference type="InterPro" id="IPR013320">
    <property type="entry name" value="ConA-like_dom_sf"/>
</dbReference>
<keyword evidence="2" id="KW-0399">Innate immunity</keyword>
<dbReference type="Pfam" id="PF15886">
    <property type="entry name" value="CBM39"/>
    <property type="match status" value="1"/>
</dbReference>
<feature type="domain" description="CBM39" evidence="6">
    <location>
        <begin position="1"/>
        <end position="86"/>
    </location>
</feature>
<evidence type="ECO:0000256" key="2">
    <source>
        <dbReference type="ARBA" id="ARBA00022588"/>
    </source>
</evidence>